<dbReference type="GeneID" id="27905877"/>
<evidence type="ECO:0000313" key="3">
    <source>
        <dbReference type="EMBL" id="EMF14931.1"/>
    </source>
</evidence>
<dbReference type="PANTHER" id="PTHR48081">
    <property type="entry name" value="AB HYDROLASE SUPERFAMILY PROTEIN C4A8.06C"/>
    <property type="match status" value="1"/>
</dbReference>
<dbReference type="OrthoDB" id="408631at2759"/>
<dbReference type="STRING" id="692275.M3C3W8"/>
<feature type="domain" description="Alpha/beta hydrolase fold-3" evidence="2">
    <location>
        <begin position="18"/>
        <end position="234"/>
    </location>
</feature>
<keyword evidence="1 3" id="KW-0378">Hydrolase</keyword>
<evidence type="ECO:0000259" key="2">
    <source>
        <dbReference type="Pfam" id="PF07859"/>
    </source>
</evidence>
<protein>
    <submittedName>
        <fullName evidence="3">Alpha/beta-hydrolase</fullName>
    </submittedName>
</protein>
<dbReference type="Gene3D" id="3.40.50.1820">
    <property type="entry name" value="alpha/beta hydrolase"/>
    <property type="match status" value="1"/>
</dbReference>
<dbReference type="SUPFAM" id="SSF53474">
    <property type="entry name" value="alpha/beta-Hydrolases"/>
    <property type="match status" value="1"/>
</dbReference>
<dbReference type="Proteomes" id="UP000016931">
    <property type="component" value="Unassembled WGS sequence"/>
</dbReference>
<gene>
    <name evidence="3" type="ORF">SEPMUDRAFT_39272</name>
</gene>
<dbReference type="AlphaFoldDB" id="M3C3W8"/>
<dbReference type="eggNOG" id="KOG1515">
    <property type="taxonomic scope" value="Eukaryota"/>
</dbReference>
<sequence>IAVRVYYPPNPCEFLPLVLFAHGGGFTAGNLDTEDHTCRVVCAEADCIVVSVDYRTGPRITMPTPIDDYQDAYDWVIQNADALGADTTSIILLGGSAGGALAIALTYRLVRLGQVPAGLAVVQPMSLHPDACPAEYQSQHTSYQENGAEDVPVVNTRSVMAAFQRSSGLPPYPDWTWFPQSGGADALQNFPPTYIFNTDLECSRDDGGVLEAELRDAHVPVKRDMMTGFPHYFWVFPVTNGGAEFRDRLGNGIRWLIHQAELAQGLGTRHI</sequence>
<keyword evidence="4" id="KW-1185">Reference proteome</keyword>
<proteinExistence type="predicted"/>
<dbReference type="InterPro" id="IPR050300">
    <property type="entry name" value="GDXG_lipolytic_enzyme"/>
</dbReference>
<dbReference type="EMBL" id="KB456261">
    <property type="protein sequence ID" value="EMF14931.1"/>
    <property type="molecule type" value="Genomic_DNA"/>
</dbReference>
<dbReference type="InterPro" id="IPR013094">
    <property type="entry name" value="AB_hydrolase_3"/>
</dbReference>
<organism evidence="3 4">
    <name type="scientific">Sphaerulina musiva (strain SO2202)</name>
    <name type="common">Poplar stem canker fungus</name>
    <name type="synonym">Septoria musiva</name>
    <dbReference type="NCBI Taxonomy" id="692275"/>
    <lineage>
        <taxon>Eukaryota</taxon>
        <taxon>Fungi</taxon>
        <taxon>Dikarya</taxon>
        <taxon>Ascomycota</taxon>
        <taxon>Pezizomycotina</taxon>
        <taxon>Dothideomycetes</taxon>
        <taxon>Dothideomycetidae</taxon>
        <taxon>Mycosphaerellales</taxon>
        <taxon>Mycosphaerellaceae</taxon>
        <taxon>Sphaerulina</taxon>
    </lineage>
</organism>
<name>M3C3W8_SPHMS</name>
<dbReference type="PANTHER" id="PTHR48081:SF8">
    <property type="entry name" value="ALPHA_BETA HYDROLASE FOLD-3 DOMAIN-CONTAINING PROTEIN-RELATED"/>
    <property type="match status" value="1"/>
</dbReference>
<dbReference type="HOGENOM" id="CLU_012494_6_3_1"/>
<evidence type="ECO:0000313" key="4">
    <source>
        <dbReference type="Proteomes" id="UP000016931"/>
    </source>
</evidence>
<evidence type="ECO:0000256" key="1">
    <source>
        <dbReference type="ARBA" id="ARBA00022801"/>
    </source>
</evidence>
<feature type="non-terminal residue" evidence="3">
    <location>
        <position position="1"/>
    </location>
</feature>
<dbReference type="OMA" id="DHEDAAC"/>
<dbReference type="InterPro" id="IPR029058">
    <property type="entry name" value="AB_hydrolase_fold"/>
</dbReference>
<reference evidence="3 4" key="1">
    <citation type="journal article" date="2012" name="PLoS Pathog.">
        <title>Diverse lifestyles and strategies of plant pathogenesis encoded in the genomes of eighteen Dothideomycetes fungi.</title>
        <authorList>
            <person name="Ohm R.A."/>
            <person name="Feau N."/>
            <person name="Henrissat B."/>
            <person name="Schoch C.L."/>
            <person name="Horwitz B.A."/>
            <person name="Barry K.W."/>
            <person name="Condon B.J."/>
            <person name="Copeland A.C."/>
            <person name="Dhillon B."/>
            <person name="Glaser F."/>
            <person name="Hesse C.N."/>
            <person name="Kosti I."/>
            <person name="LaButti K."/>
            <person name="Lindquist E.A."/>
            <person name="Lucas S."/>
            <person name="Salamov A.A."/>
            <person name="Bradshaw R.E."/>
            <person name="Ciuffetti L."/>
            <person name="Hamelin R.C."/>
            <person name="Kema G.H.J."/>
            <person name="Lawrence C."/>
            <person name="Scott J.A."/>
            <person name="Spatafora J.W."/>
            <person name="Turgeon B.G."/>
            <person name="de Wit P.J.G.M."/>
            <person name="Zhong S."/>
            <person name="Goodwin S.B."/>
            <person name="Grigoriev I.V."/>
        </authorList>
    </citation>
    <scope>NUCLEOTIDE SEQUENCE [LARGE SCALE GENOMIC DNA]</scope>
    <source>
        <strain evidence="3 4">SO2202</strain>
    </source>
</reference>
<dbReference type="Pfam" id="PF07859">
    <property type="entry name" value="Abhydrolase_3"/>
    <property type="match status" value="1"/>
</dbReference>
<accession>M3C3W8</accession>
<dbReference type="GO" id="GO:0016787">
    <property type="term" value="F:hydrolase activity"/>
    <property type="evidence" value="ECO:0007669"/>
    <property type="project" value="UniProtKB-KW"/>
</dbReference>
<dbReference type="RefSeq" id="XP_016763052.1">
    <property type="nucleotide sequence ID" value="XM_016908740.1"/>
</dbReference>